<dbReference type="EMBL" id="FOYO01000001">
    <property type="protein sequence ID" value="SFR50803.1"/>
    <property type="molecule type" value="Genomic_DNA"/>
</dbReference>
<proteinExistence type="predicted"/>
<dbReference type="RefSeq" id="WP_090217643.1">
    <property type="nucleotide sequence ID" value="NZ_FOYO01000001.1"/>
</dbReference>
<dbReference type="OrthoDB" id="9813090at2"/>
<dbReference type="PANTHER" id="PTHR10728">
    <property type="entry name" value="CYTOSOLIC PHOSPHOLIPASE A2"/>
    <property type="match status" value="1"/>
</dbReference>
<evidence type="ECO:0000256" key="2">
    <source>
        <dbReference type="PROSITE-ProRule" id="PRU01161"/>
    </source>
</evidence>
<dbReference type="GO" id="GO:0046475">
    <property type="term" value="P:glycerophospholipid catabolic process"/>
    <property type="evidence" value="ECO:0007669"/>
    <property type="project" value="TreeGrafter"/>
</dbReference>
<dbReference type="AlphaFoldDB" id="A0A1I6H8F9"/>
<keyword evidence="2" id="KW-0442">Lipid degradation</keyword>
<dbReference type="InterPro" id="IPR016035">
    <property type="entry name" value="Acyl_Trfase/lysoPLipase"/>
</dbReference>
<dbReference type="GO" id="GO:0004623">
    <property type="term" value="F:phospholipase A2 activity"/>
    <property type="evidence" value="ECO:0007669"/>
    <property type="project" value="TreeGrafter"/>
</dbReference>
<name>A0A1I6H8F9_9RHOB</name>
<feature type="active site" description="Nucleophile" evidence="2">
    <location>
        <position position="66"/>
    </location>
</feature>
<feature type="domain" description="PNPLA" evidence="3">
    <location>
        <begin position="31"/>
        <end position="250"/>
    </location>
</feature>
<evidence type="ECO:0000256" key="1">
    <source>
        <dbReference type="ARBA" id="ARBA00023098"/>
    </source>
</evidence>
<comment type="caution">
    <text evidence="2">Lacks conserved residue(s) required for the propagation of feature annotation.</text>
</comment>
<feature type="short sequence motif" description="DGA/G" evidence="2">
    <location>
        <begin position="237"/>
        <end position="239"/>
    </location>
</feature>
<dbReference type="PANTHER" id="PTHR10728:SF40">
    <property type="entry name" value="PATATIN FAMILY PROTEIN"/>
    <property type="match status" value="1"/>
</dbReference>
<dbReference type="Pfam" id="PF01734">
    <property type="entry name" value="Patatin"/>
    <property type="match status" value="1"/>
</dbReference>
<dbReference type="InterPro" id="IPR002641">
    <property type="entry name" value="PNPLA_dom"/>
</dbReference>
<feature type="active site" description="Proton acceptor" evidence="2">
    <location>
        <position position="237"/>
    </location>
</feature>
<evidence type="ECO:0000259" key="3">
    <source>
        <dbReference type="PROSITE" id="PS51635"/>
    </source>
</evidence>
<dbReference type="Proteomes" id="UP000199658">
    <property type="component" value="Unassembled WGS sequence"/>
</dbReference>
<accession>A0A1I6H8F9</accession>
<evidence type="ECO:0000313" key="4">
    <source>
        <dbReference type="EMBL" id="SFR50803.1"/>
    </source>
</evidence>
<dbReference type="STRING" id="670154.SAMN04488002_2677"/>
<dbReference type="Gene3D" id="3.40.1090.10">
    <property type="entry name" value="Cytosolic phospholipase A2 catalytic domain"/>
    <property type="match status" value="2"/>
</dbReference>
<keyword evidence="5" id="KW-1185">Reference proteome</keyword>
<keyword evidence="2" id="KW-0378">Hydrolase</keyword>
<dbReference type="PROSITE" id="PS51635">
    <property type="entry name" value="PNPLA"/>
    <property type="match status" value="1"/>
</dbReference>
<protein>
    <submittedName>
        <fullName evidence="4">NTE family protein</fullName>
    </submittedName>
</protein>
<keyword evidence="1 2" id="KW-0443">Lipid metabolism</keyword>
<evidence type="ECO:0000313" key="5">
    <source>
        <dbReference type="Proteomes" id="UP000199658"/>
    </source>
</evidence>
<dbReference type="SUPFAM" id="SSF52151">
    <property type="entry name" value="FabD/lysophospholipase-like"/>
    <property type="match status" value="1"/>
</dbReference>
<dbReference type="GO" id="GO:0005829">
    <property type="term" value="C:cytosol"/>
    <property type="evidence" value="ECO:0007669"/>
    <property type="project" value="TreeGrafter"/>
</dbReference>
<organism evidence="4 5">
    <name type="scientific">Litoreibacter janthinus</name>
    <dbReference type="NCBI Taxonomy" id="670154"/>
    <lineage>
        <taxon>Bacteria</taxon>
        <taxon>Pseudomonadati</taxon>
        <taxon>Pseudomonadota</taxon>
        <taxon>Alphaproteobacteria</taxon>
        <taxon>Rhodobacterales</taxon>
        <taxon>Roseobacteraceae</taxon>
        <taxon>Litoreibacter</taxon>
    </lineage>
</organism>
<sequence>MPLSPASTELGFFRSSESRDSKYDPSAIGLAFSGGGYRASLFHAGAVIRLNELGILSRASRIASVSGGSITTGILAMNWDKIDWNGKAPHVATHEAMSEHFIKPLMAATSLSIDVGVSVLGLVPGISGGNQLARSYDKHIFHNKKLNTITASRRFLFCASNLQTGGLVRFTKEYVADWQAFISTTHNVKLSEAVAASSGFPPILAPLRLDLSDETVTAPAGARYDSEALRTNPVLVDGGVYDNIGLEPIWKRCGILFASNAGSNNPAKASQFRLGMMMRIVNTFLDVSVNWRERMLVNMFRNQLSDGLKERNGAYWTIKTPTTNLAWDGFKASPAQLKLASDMATRLKKFPIDNQRAAVLAGYSYADATIRKFVMPEAPAPDAAPVLP</sequence>
<gene>
    <name evidence="4" type="ORF">SAMN04488002_2677</name>
</gene>
<reference evidence="5" key="1">
    <citation type="submission" date="2016-10" db="EMBL/GenBank/DDBJ databases">
        <authorList>
            <person name="Varghese N."/>
            <person name="Submissions S."/>
        </authorList>
    </citation>
    <scope>NUCLEOTIDE SEQUENCE [LARGE SCALE GENOMIC DNA]</scope>
    <source>
        <strain evidence="5">DSM 26921</strain>
    </source>
</reference>